<proteinExistence type="inferred from homology"/>
<dbReference type="InterPro" id="IPR015421">
    <property type="entry name" value="PyrdxlP-dep_Trfase_major"/>
</dbReference>
<dbReference type="AlphaFoldDB" id="A0AA37VFV2"/>
<dbReference type="PANTHER" id="PTHR30244">
    <property type="entry name" value="TRANSAMINASE"/>
    <property type="match status" value="1"/>
</dbReference>
<dbReference type="EMBL" id="BRXS01000006">
    <property type="protein sequence ID" value="GLC27479.1"/>
    <property type="molecule type" value="Genomic_DNA"/>
</dbReference>
<sequence>MPCISVTNKRIYLSVPHMGGQELDFIREAFETNWLSSVGPHLDGFEQEMAARLGHGVHALAVSSGTAALHLVLRHIGVTRGDRVACSTLTFAGSAFPILYQGATPVFLDAETQSANLDPAIVREYLRDAATRGELPKALIAVHLCGQHADIDAIAAACDEYGVVLVEDAAESLGATYKGRETATTAPYSILSFNGNKIITTTGGGMVIAKDPAAIATMRKWSQQSREPAVEYVHAELGHNYRMSNVLAGIGRGQLRVLDERVRQRRRVAERYEQAFADVPGIALQGEAPWGTNSRWLTVAYLDRDAHGRTPLDVIQALEQVNIEARPMWRPMHTQPIFADAPRVGGAVAEDLYARGICLPSSSSLTEAEQDRVTDVVRSCLLRAAPARA</sequence>
<accession>A0AA37VFV2</accession>
<feature type="modified residue" description="N6-(pyridoxal phosphate)lysine" evidence="3">
    <location>
        <position position="197"/>
    </location>
</feature>
<protein>
    <submittedName>
        <fullName evidence="5">Pyridoxal phosphate-dependent aminotransferase EpsN</fullName>
    </submittedName>
</protein>
<dbReference type="SUPFAM" id="SSF53383">
    <property type="entry name" value="PLP-dependent transferases"/>
    <property type="match status" value="1"/>
</dbReference>
<evidence type="ECO:0000256" key="1">
    <source>
        <dbReference type="ARBA" id="ARBA00037999"/>
    </source>
</evidence>
<dbReference type="PANTHER" id="PTHR30244:SF34">
    <property type="entry name" value="DTDP-4-AMINO-4,6-DIDEOXYGALACTOSE TRANSAMINASE"/>
    <property type="match status" value="1"/>
</dbReference>
<dbReference type="GO" id="GO:0008483">
    <property type="term" value="F:transaminase activity"/>
    <property type="evidence" value="ECO:0007669"/>
    <property type="project" value="UniProtKB-KW"/>
</dbReference>
<dbReference type="PIRSF" id="PIRSF000390">
    <property type="entry name" value="PLP_StrS"/>
    <property type="match status" value="1"/>
</dbReference>
<keyword evidence="3 4" id="KW-0663">Pyridoxal phosphate</keyword>
<evidence type="ECO:0000256" key="4">
    <source>
        <dbReference type="RuleBase" id="RU004508"/>
    </source>
</evidence>
<dbReference type="Gene3D" id="3.40.640.10">
    <property type="entry name" value="Type I PLP-dependent aspartate aminotransferase-like (Major domain)"/>
    <property type="match status" value="1"/>
</dbReference>
<comment type="similarity">
    <text evidence="1 4">Belongs to the DegT/DnrJ/EryC1 family.</text>
</comment>
<keyword evidence="5" id="KW-0808">Transferase</keyword>
<comment type="caution">
    <text evidence="5">The sequence shown here is derived from an EMBL/GenBank/DDBJ whole genome shotgun (WGS) entry which is preliminary data.</text>
</comment>
<dbReference type="InterPro" id="IPR015424">
    <property type="entry name" value="PyrdxlP-dep_Trfase"/>
</dbReference>
<reference evidence="5" key="1">
    <citation type="submission" date="2022-08" db="EMBL/GenBank/DDBJ databases">
        <title>Draft genome sequencing of Roseisolibacter agri AW1220.</title>
        <authorList>
            <person name="Tobiishi Y."/>
            <person name="Tonouchi A."/>
        </authorList>
    </citation>
    <scope>NUCLEOTIDE SEQUENCE</scope>
    <source>
        <strain evidence="5">AW1220</strain>
    </source>
</reference>
<feature type="active site" description="Proton acceptor" evidence="2">
    <location>
        <position position="197"/>
    </location>
</feature>
<dbReference type="RefSeq" id="WP_284351918.1">
    <property type="nucleotide sequence ID" value="NZ_BRXS01000006.1"/>
</dbReference>
<dbReference type="InterPro" id="IPR000653">
    <property type="entry name" value="DegT/StrS_aminotransferase"/>
</dbReference>
<organism evidence="5 6">
    <name type="scientific">Roseisolibacter agri</name>
    <dbReference type="NCBI Taxonomy" id="2014610"/>
    <lineage>
        <taxon>Bacteria</taxon>
        <taxon>Pseudomonadati</taxon>
        <taxon>Gemmatimonadota</taxon>
        <taxon>Gemmatimonadia</taxon>
        <taxon>Gemmatimonadales</taxon>
        <taxon>Gemmatimonadaceae</taxon>
        <taxon>Roseisolibacter</taxon>
    </lineage>
</organism>
<dbReference type="Gene3D" id="3.90.1150.10">
    <property type="entry name" value="Aspartate Aminotransferase, domain 1"/>
    <property type="match status" value="1"/>
</dbReference>
<dbReference type="InterPro" id="IPR015422">
    <property type="entry name" value="PyrdxlP-dep_Trfase_small"/>
</dbReference>
<evidence type="ECO:0000313" key="6">
    <source>
        <dbReference type="Proteomes" id="UP001161325"/>
    </source>
</evidence>
<evidence type="ECO:0000313" key="5">
    <source>
        <dbReference type="EMBL" id="GLC27479.1"/>
    </source>
</evidence>
<dbReference type="GO" id="GO:0030170">
    <property type="term" value="F:pyridoxal phosphate binding"/>
    <property type="evidence" value="ECO:0007669"/>
    <property type="project" value="TreeGrafter"/>
</dbReference>
<keyword evidence="5" id="KW-0032">Aminotransferase</keyword>
<dbReference type="CDD" id="cd00616">
    <property type="entry name" value="AHBA_syn"/>
    <property type="match status" value="1"/>
</dbReference>
<dbReference type="GO" id="GO:0000271">
    <property type="term" value="P:polysaccharide biosynthetic process"/>
    <property type="evidence" value="ECO:0007669"/>
    <property type="project" value="TreeGrafter"/>
</dbReference>
<gene>
    <name evidence="5" type="primary">epsN</name>
    <name evidence="5" type="ORF">rosag_39920</name>
</gene>
<keyword evidence="6" id="KW-1185">Reference proteome</keyword>
<dbReference type="Pfam" id="PF01041">
    <property type="entry name" value="DegT_DnrJ_EryC1"/>
    <property type="match status" value="1"/>
</dbReference>
<evidence type="ECO:0000256" key="2">
    <source>
        <dbReference type="PIRSR" id="PIRSR000390-1"/>
    </source>
</evidence>
<dbReference type="Proteomes" id="UP001161325">
    <property type="component" value="Unassembled WGS sequence"/>
</dbReference>
<name>A0AA37VFV2_9BACT</name>
<evidence type="ECO:0000256" key="3">
    <source>
        <dbReference type="PIRSR" id="PIRSR000390-2"/>
    </source>
</evidence>